<evidence type="ECO:0008006" key="4">
    <source>
        <dbReference type="Google" id="ProtNLM"/>
    </source>
</evidence>
<keyword evidence="1" id="KW-0812">Transmembrane</keyword>
<reference evidence="2" key="1">
    <citation type="submission" date="2020-12" db="EMBL/GenBank/DDBJ databases">
        <title>Methylobrevis albus sp. nov., isolated from fresh water lack sediment.</title>
        <authorList>
            <person name="Zou Q."/>
        </authorList>
    </citation>
    <scope>NUCLEOTIDE SEQUENCE</scope>
    <source>
        <strain evidence="2">L22</strain>
    </source>
</reference>
<organism evidence="2 3">
    <name type="scientific">Methylobrevis albus</name>
    <dbReference type="NCBI Taxonomy" id="2793297"/>
    <lineage>
        <taxon>Bacteria</taxon>
        <taxon>Pseudomonadati</taxon>
        <taxon>Pseudomonadota</taxon>
        <taxon>Alphaproteobacteria</taxon>
        <taxon>Hyphomicrobiales</taxon>
        <taxon>Pleomorphomonadaceae</taxon>
        <taxon>Methylobrevis</taxon>
    </lineage>
</organism>
<evidence type="ECO:0000256" key="1">
    <source>
        <dbReference type="SAM" id="Phobius"/>
    </source>
</evidence>
<dbReference type="AlphaFoldDB" id="A0A931I0I6"/>
<comment type="caution">
    <text evidence="2">The sequence shown here is derived from an EMBL/GenBank/DDBJ whole genome shotgun (WGS) entry which is preliminary data.</text>
</comment>
<feature type="transmembrane region" description="Helical" evidence="1">
    <location>
        <begin position="33"/>
        <end position="54"/>
    </location>
</feature>
<sequence>MAILDYTSRSLKGAFRLLRGDPQGLRDLDLTVAGFWISFLTIVLVLPFQAVLIMGERETAIATSAHSPDTFPTGALTVARLAGFVLHWIDYPIVIALLAPLLGFTRRYVPFIVALNWVAPIVMVPAILPSLLMSLGIIGVEAELMLSLVVMLALIWLQYVVTRVTLMTSVAISIGLVVLDIAVLLAADAMLDRLAGV</sequence>
<keyword evidence="1" id="KW-1133">Transmembrane helix</keyword>
<feature type="transmembrane region" description="Helical" evidence="1">
    <location>
        <begin position="167"/>
        <end position="187"/>
    </location>
</feature>
<feature type="transmembrane region" description="Helical" evidence="1">
    <location>
        <begin position="144"/>
        <end position="161"/>
    </location>
</feature>
<name>A0A931I0I6_9HYPH</name>
<feature type="transmembrane region" description="Helical" evidence="1">
    <location>
        <begin position="108"/>
        <end position="132"/>
    </location>
</feature>
<dbReference type="EMBL" id="JADZLT010000043">
    <property type="protein sequence ID" value="MBH0237492.1"/>
    <property type="molecule type" value="Genomic_DNA"/>
</dbReference>
<keyword evidence="1" id="KW-0472">Membrane</keyword>
<feature type="transmembrane region" description="Helical" evidence="1">
    <location>
        <begin position="75"/>
        <end position="102"/>
    </location>
</feature>
<accession>A0A931I0I6</accession>
<dbReference type="Proteomes" id="UP000631694">
    <property type="component" value="Unassembled WGS sequence"/>
</dbReference>
<protein>
    <recommendedName>
        <fullName evidence="4">Yip1 domain-containing protein</fullName>
    </recommendedName>
</protein>
<proteinExistence type="predicted"/>
<evidence type="ECO:0000313" key="2">
    <source>
        <dbReference type="EMBL" id="MBH0237492.1"/>
    </source>
</evidence>
<gene>
    <name evidence="2" type="ORF">I5731_06625</name>
</gene>
<evidence type="ECO:0000313" key="3">
    <source>
        <dbReference type="Proteomes" id="UP000631694"/>
    </source>
</evidence>
<dbReference type="RefSeq" id="WP_197310579.1">
    <property type="nucleotide sequence ID" value="NZ_JADZLT010000043.1"/>
</dbReference>
<keyword evidence="3" id="KW-1185">Reference proteome</keyword>